<protein>
    <submittedName>
        <fullName evidence="1">Uncharacterized protein</fullName>
    </submittedName>
</protein>
<dbReference type="AlphaFoldDB" id="A0AAD6VT34"/>
<dbReference type="EMBL" id="JARJCW010000008">
    <property type="protein sequence ID" value="KAJ7221295.1"/>
    <property type="molecule type" value="Genomic_DNA"/>
</dbReference>
<dbReference type="InterPro" id="IPR032675">
    <property type="entry name" value="LRR_dom_sf"/>
</dbReference>
<dbReference type="SUPFAM" id="SSF52047">
    <property type="entry name" value="RNI-like"/>
    <property type="match status" value="1"/>
</dbReference>
<dbReference type="Proteomes" id="UP001219525">
    <property type="component" value="Unassembled WGS sequence"/>
</dbReference>
<evidence type="ECO:0000313" key="1">
    <source>
        <dbReference type="EMBL" id="KAJ7221295.1"/>
    </source>
</evidence>
<reference evidence="1" key="1">
    <citation type="submission" date="2023-03" db="EMBL/GenBank/DDBJ databases">
        <title>Massive genome expansion in bonnet fungi (Mycena s.s.) driven by repeated elements and novel gene families across ecological guilds.</title>
        <authorList>
            <consortium name="Lawrence Berkeley National Laboratory"/>
            <person name="Harder C.B."/>
            <person name="Miyauchi S."/>
            <person name="Viragh M."/>
            <person name="Kuo A."/>
            <person name="Thoen E."/>
            <person name="Andreopoulos B."/>
            <person name="Lu D."/>
            <person name="Skrede I."/>
            <person name="Drula E."/>
            <person name="Henrissat B."/>
            <person name="Morin E."/>
            <person name="Kohler A."/>
            <person name="Barry K."/>
            <person name="LaButti K."/>
            <person name="Morin E."/>
            <person name="Salamov A."/>
            <person name="Lipzen A."/>
            <person name="Mereny Z."/>
            <person name="Hegedus B."/>
            <person name="Baldrian P."/>
            <person name="Stursova M."/>
            <person name="Weitz H."/>
            <person name="Taylor A."/>
            <person name="Grigoriev I.V."/>
            <person name="Nagy L.G."/>
            <person name="Martin F."/>
            <person name="Kauserud H."/>
        </authorList>
    </citation>
    <scope>NUCLEOTIDE SEQUENCE</scope>
    <source>
        <strain evidence="1">9144</strain>
    </source>
</reference>
<comment type="caution">
    <text evidence="1">The sequence shown here is derived from an EMBL/GenBank/DDBJ whole genome shotgun (WGS) entry which is preliminary data.</text>
</comment>
<accession>A0AAD6VT34</accession>
<name>A0AAD6VT34_9AGAR</name>
<keyword evidence="2" id="KW-1185">Reference proteome</keyword>
<dbReference type="Gene3D" id="3.80.10.10">
    <property type="entry name" value="Ribonuclease Inhibitor"/>
    <property type="match status" value="1"/>
</dbReference>
<evidence type="ECO:0000313" key="2">
    <source>
        <dbReference type="Proteomes" id="UP001219525"/>
    </source>
</evidence>
<proteinExistence type="predicted"/>
<organism evidence="1 2">
    <name type="scientific">Mycena pura</name>
    <dbReference type="NCBI Taxonomy" id="153505"/>
    <lineage>
        <taxon>Eukaryota</taxon>
        <taxon>Fungi</taxon>
        <taxon>Dikarya</taxon>
        <taxon>Basidiomycota</taxon>
        <taxon>Agaricomycotina</taxon>
        <taxon>Agaricomycetes</taxon>
        <taxon>Agaricomycetidae</taxon>
        <taxon>Agaricales</taxon>
        <taxon>Marasmiineae</taxon>
        <taxon>Mycenaceae</taxon>
        <taxon>Mycena</taxon>
    </lineage>
</organism>
<gene>
    <name evidence="1" type="ORF">GGX14DRAFT_429401</name>
</gene>
<sequence>MPKVDATNTSETTLRVSAQQEIKKYTTELLIGDRGLELQELEVSFSTADHNPESKRGAMVAALVKRTPNLKKLTLNFSGHLHTWGNCLGEALTNALCSLKQLEEFRHHATTAARTDFTLYSIMKLVSAWPNLRVLYISGDTNGSGNTAEIPPATCALESVTFERCMSNFEEMAPMFAGSTRSLRSFEAWTMGYKEIDAIFELVLPSIESIRIGGCNHPTAAFIRDKLSTAPNLESIHLGGDVDRAGTIRTAFATALRVDEDGDGVEDANKQTPTPTRFPALRRLAYPAEDGTYNTGRGRNARTHEYDNVGESALLKAANRRGIYASRAHNIEYKVEGLQRRAVFARRAYW</sequence>